<keyword evidence="2" id="KW-1185">Reference proteome</keyword>
<dbReference type="InterPro" id="IPR041242">
    <property type="entry name" value="HNHc_6"/>
</dbReference>
<protein>
    <recommendedName>
        <fullName evidence="3">HNHc nuclease</fullName>
    </recommendedName>
</protein>
<evidence type="ECO:0008006" key="3">
    <source>
        <dbReference type="Google" id="ProtNLM"/>
    </source>
</evidence>
<dbReference type="Proteomes" id="UP000502998">
    <property type="component" value="Chromosome"/>
</dbReference>
<sequence>MMGKLLSADGRKITIELEEAFNQEYLHLLANGEDNYLEVAALDNRGISAKQNALSHALIADVARWQGEYPYWSKIDLKYYYEALSGVWFEHHKATKSDAKKWIDFLIEFVISNNVPLPKVYNYLLDENSWFYQCLKYRRCCICMEQADIAHVDAVGMGRNRRKINHSDFRFMALCRFHHTEQHTVGLTEFFKKYRIILVKLNDEERRKLRIGG</sequence>
<proteinExistence type="predicted"/>
<accession>A0A679IEW2</accession>
<organism evidence="1 2">
    <name type="scientific">Enterococcus saigonensis</name>
    <dbReference type="NCBI Taxonomy" id="1805431"/>
    <lineage>
        <taxon>Bacteria</taxon>
        <taxon>Bacillati</taxon>
        <taxon>Bacillota</taxon>
        <taxon>Bacilli</taxon>
        <taxon>Lactobacillales</taxon>
        <taxon>Enterococcaceae</taxon>
        <taxon>Enterococcus</taxon>
    </lineage>
</organism>
<gene>
    <name evidence="1" type="ORF">EsVE80_21960</name>
</gene>
<dbReference type="KEGG" id="esg:EsVE80_21960"/>
<dbReference type="AlphaFoldDB" id="A0A679IEW2"/>
<evidence type="ECO:0000313" key="1">
    <source>
        <dbReference type="EMBL" id="BCA86673.1"/>
    </source>
</evidence>
<dbReference type="RefSeq" id="WP_173103790.1">
    <property type="nucleotide sequence ID" value="NZ_AP022822.1"/>
</dbReference>
<dbReference type="Pfam" id="PF16784">
    <property type="entry name" value="HNHc_6"/>
    <property type="match status" value="1"/>
</dbReference>
<evidence type="ECO:0000313" key="2">
    <source>
        <dbReference type="Proteomes" id="UP000502998"/>
    </source>
</evidence>
<dbReference type="EMBL" id="AP022822">
    <property type="protein sequence ID" value="BCA86673.1"/>
    <property type="molecule type" value="Genomic_DNA"/>
</dbReference>
<name>A0A679IEW2_9ENTE</name>
<reference evidence="1 2" key="1">
    <citation type="submission" date="2020-02" db="EMBL/GenBank/DDBJ databases">
        <title>Characterization of vanA genotype vancomycin-resistant Enterococcus saigonensis VE80.</title>
        <authorList>
            <person name="Harada T."/>
            <person name="Motooka D."/>
            <person name="Nakamura S."/>
            <person name="Yamamoto Y."/>
            <person name="Kawahara R."/>
            <person name="Kawatsu K."/>
        </authorList>
    </citation>
    <scope>NUCLEOTIDE SEQUENCE [LARGE SCALE GENOMIC DNA]</scope>
    <source>
        <strain evidence="1 2">VE80</strain>
    </source>
</reference>